<dbReference type="PANTHER" id="PTHR24356:SF228">
    <property type="entry name" value="NON-SPECIFIC SERINE_THREONINE PROTEIN KINASE"/>
    <property type="match status" value="1"/>
</dbReference>
<gene>
    <name evidence="11" type="ORF">Tco025E_05125</name>
</gene>
<evidence type="ECO:0000256" key="8">
    <source>
        <dbReference type="ARBA" id="ARBA00048679"/>
    </source>
</evidence>
<feature type="compositionally biased region" description="Polar residues" evidence="9">
    <location>
        <begin position="1"/>
        <end position="11"/>
    </location>
</feature>
<keyword evidence="12" id="KW-1185">Reference proteome</keyword>
<protein>
    <recommendedName>
        <fullName evidence="1">non-specific serine/threonine protein kinase</fullName>
        <ecNumber evidence="1">2.7.11.1</ecNumber>
    </recommendedName>
</protein>
<evidence type="ECO:0000256" key="3">
    <source>
        <dbReference type="ARBA" id="ARBA00022679"/>
    </source>
</evidence>
<feature type="compositionally biased region" description="Acidic residues" evidence="9">
    <location>
        <begin position="484"/>
        <end position="493"/>
    </location>
</feature>
<dbReference type="Pfam" id="PF00069">
    <property type="entry name" value="Pkinase"/>
    <property type="match status" value="2"/>
</dbReference>
<organism evidence="11 12">
    <name type="scientific">Trypanosoma conorhini</name>
    <dbReference type="NCBI Taxonomy" id="83891"/>
    <lineage>
        <taxon>Eukaryota</taxon>
        <taxon>Discoba</taxon>
        <taxon>Euglenozoa</taxon>
        <taxon>Kinetoplastea</taxon>
        <taxon>Metakinetoplastina</taxon>
        <taxon>Trypanosomatida</taxon>
        <taxon>Trypanosomatidae</taxon>
        <taxon>Trypanosoma</taxon>
    </lineage>
</organism>
<feature type="region of interest" description="Disordered" evidence="9">
    <location>
        <begin position="468"/>
        <end position="493"/>
    </location>
</feature>
<dbReference type="SMART" id="SM00220">
    <property type="entry name" value="S_TKc"/>
    <property type="match status" value="1"/>
</dbReference>
<dbReference type="EC" id="2.7.11.1" evidence="1"/>
<keyword evidence="4" id="KW-0547">Nucleotide-binding</keyword>
<proteinExistence type="predicted"/>
<keyword evidence="6" id="KW-0067">ATP-binding</keyword>
<evidence type="ECO:0000313" key="12">
    <source>
        <dbReference type="Proteomes" id="UP000284403"/>
    </source>
</evidence>
<keyword evidence="3 11" id="KW-0808">Transferase</keyword>
<comment type="catalytic activity">
    <reaction evidence="8">
        <text>L-seryl-[protein] + ATP = O-phospho-L-seryl-[protein] + ADP + H(+)</text>
        <dbReference type="Rhea" id="RHEA:17989"/>
        <dbReference type="Rhea" id="RHEA-COMP:9863"/>
        <dbReference type="Rhea" id="RHEA-COMP:11604"/>
        <dbReference type="ChEBI" id="CHEBI:15378"/>
        <dbReference type="ChEBI" id="CHEBI:29999"/>
        <dbReference type="ChEBI" id="CHEBI:30616"/>
        <dbReference type="ChEBI" id="CHEBI:83421"/>
        <dbReference type="ChEBI" id="CHEBI:456216"/>
        <dbReference type="EC" id="2.7.11.1"/>
    </reaction>
</comment>
<dbReference type="RefSeq" id="XP_029227845.1">
    <property type="nucleotide sequence ID" value="XM_029372028.1"/>
</dbReference>
<evidence type="ECO:0000259" key="10">
    <source>
        <dbReference type="PROSITE" id="PS50011"/>
    </source>
</evidence>
<dbReference type="Gene3D" id="1.10.510.10">
    <property type="entry name" value="Transferase(Phosphotransferase) domain 1"/>
    <property type="match status" value="1"/>
</dbReference>
<dbReference type="OrthoDB" id="347657at2759"/>
<dbReference type="GO" id="GO:0005524">
    <property type="term" value="F:ATP binding"/>
    <property type="evidence" value="ECO:0007669"/>
    <property type="project" value="UniProtKB-KW"/>
</dbReference>
<dbReference type="PROSITE" id="PS50011">
    <property type="entry name" value="PROTEIN_KINASE_DOM"/>
    <property type="match status" value="1"/>
</dbReference>
<name>A0A422PFS6_9TRYP</name>
<evidence type="ECO:0000256" key="2">
    <source>
        <dbReference type="ARBA" id="ARBA00022527"/>
    </source>
</evidence>
<keyword evidence="2" id="KW-0723">Serine/threonine-protein kinase</keyword>
<reference evidence="11 12" key="1">
    <citation type="journal article" date="2018" name="BMC Genomics">
        <title>Genomic comparison of Trypanosoma conorhini and Trypanosoma rangeli to Trypanosoma cruzi strains of high and low virulence.</title>
        <authorList>
            <person name="Bradwell K.R."/>
            <person name="Koparde V.N."/>
            <person name="Matveyev A.V."/>
            <person name="Serrano M.G."/>
            <person name="Alves J.M."/>
            <person name="Parikh H."/>
            <person name="Huang B."/>
            <person name="Lee V."/>
            <person name="Espinosa-Alvarez O."/>
            <person name="Ortiz P.A."/>
            <person name="Costa-Martins A.G."/>
            <person name="Teixeira M.M."/>
            <person name="Buck G.A."/>
        </authorList>
    </citation>
    <scope>NUCLEOTIDE SEQUENCE [LARGE SCALE GENOMIC DNA]</scope>
    <source>
        <strain evidence="11 12">025E</strain>
    </source>
</reference>
<dbReference type="InterPro" id="IPR011009">
    <property type="entry name" value="Kinase-like_dom_sf"/>
</dbReference>
<comment type="caution">
    <text evidence="11">The sequence shown here is derived from an EMBL/GenBank/DDBJ whole genome shotgun (WGS) entry which is preliminary data.</text>
</comment>
<evidence type="ECO:0000256" key="1">
    <source>
        <dbReference type="ARBA" id="ARBA00012513"/>
    </source>
</evidence>
<dbReference type="Proteomes" id="UP000284403">
    <property type="component" value="Unassembled WGS sequence"/>
</dbReference>
<keyword evidence="5" id="KW-0418">Kinase</keyword>
<evidence type="ECO:0000256" key="6">
    <source>
        <dbReference type="ARBA" id="ARBA00022840"/>
    </source>
</evidence>
<dbReference type="SUPFAM" id="SSF56112">
    <property type="entry name" value="Protein kinase-like (PK-like)"/>
    <property type="match status" value="1"/>
</dbReference>
<dbReference type="InterPro" id="IPR000719">
    <property type="entry name" value="Prot_kinase_dom"/>
</dbReference>
<dbReference type="GO" id="GO:0004674">
    <property type="term" value="F:protein serine/threonine kinase activity"/>
    <property type="evidence" value="ECO:0007669"/>
    <property type="project" value="UniProtKB-KW"/>
</dbReference>
<dbReference type="EMBL" id="MKKU01000289">
    <property type="protein sequence ID" value="RNF16570.1"/>
    <property type="molecule type" value="Genomic_DNA"/>
</dbReference>
<feature type="domain" description="Protein kinase" evidence="10">
    <location>
        <begin position="31"/>
        <end position="370"/>
    </location>
</feature>
<evidence type="ECO:0000313" key="11">
    <source>
        <dbReference type="EMBL" id="RNF16570.1"/>
    </source>
</evidence>
<dbReference type="AlphaFoldDB" id="A0A422PFS6"/>
<evidence type="ECO:0000256" key="9">
    <source>
        <dbReference type="SAM" id="MobiDB-lite"/>
    </source>
</evidence>
<dbReference type="InterPro" id="IPR050236">
    <property type="entry name" value="Ser_Thr_kinase_AGC"/>
</dbReference>
<dbReference type="GO" id="GO:0035556">
    <property type="term" value="P:intracellular signal transduction"/>
    <property type="evidence" value="ECO:0007669"/>
    <property type="project" value="TreeGrafter"/>
</dbReference>
<accession>A0A422PFS6</accession>
<dbReference type="Gene3D" id="3.30.200.20">
    <property type="entry name" value="Phosphorylase Kinase, domain 1"/>
    <property type="match status" value="1"/>
</dbReference>
<dbReference type="GeneID" id="40318736"/>
<feature type="region of interest" description="Disordered" evidence="9">
    <location>
        <begin position="1"/>
        <end position="24"/>
    </location>
</feature>
<evidence type="ECO:0000256" key="5">
    <source>
        <dbReference type="ARBA" id="ARBA00022777"/>
    </source>
</evidence>
<comment type="catalytic activity">
    <reaction evidence="7">
        <text>L-threonyl-[protein] + ATP = O-phospho-L-threonyl-[protein] + ADP + H(+)</text>
        <dbReference type="Rhea" id="RHEA:46608"/>
        <dbReference type="Rhea" id="RHEA-COMP:11060"/>
        <dbReference type="Rhea" id="RHEA-COMP:11605"/>
        <dbReference type="ChEBI" id="CHEBI:15378"/>
        <dbReference type="ChEBI" id="CHEBI:30013"/>
        <dbReference type="ChEBI" id="CHEBI:30616"/>
        <dbReference type="ChEBI" id="CHEBI:61977"/>
        <dbReference type="ChEBI" id="CHEBI:456216"/>
        <dbReference type="EC" id="2.7.11.1"/>
    </reaction>
</comment>
<sequence length="517" mass="56840">MENGDNGNASKETSRVPPPRCPTFDPQQLNLSDASPVGSGAISQVVHSKLSFPPYTSVAVKIVSKVQLLQQNKTNSAMNEKRALLEMGPHPFVVRLFGTAQSTDELYLVMEHLPNGDLLEHIRTCVSRHALGALTAEDTPDATSRRRSSLTDTSLCCLDFHDIQLITAQIVIGLSRAFRKGVILRDLKPENVVFDHKYRACLVDFDTADVEGMLHLPSALSDEGLPGGVTANSKGETRRRLTVSAIQAMRKASANFCGTAQYVSPEMIAHCQWSYSSDLWALGTIVYEMLYGVHMFSGCNPYLVMKQVLCGIHSGNVPFPSLDLGPESDAFERVKDFIFRLCRINPLERLGVHPVTGRFDEEAIRGHPFFGDFSWSLLDEHVQRYRPPVVLTTPSAATSSPTPAAPGPLHPQLLDDGTTSLQPHYHAVPLHSSEYARYVFEATADANPFERWAQGTVENSCSTVEQEPSQCKLSFPRDAPSTPVDDDGEDSDEYSDVIDDVGVRFVGQVHPDFADIA</sequence>
<evidence type="ECO:0000256" key="7">
    <source>
        <dbReference type="ARBA" id="ARBA00047899"/>
    </source>
</evidence>
<dbReference type="PANTHER" id="PTHR24356">
    <property type="entry name" value="SERINE/THREONINE-PROTEIN KINASE"/>
    <property type="match status" value="1"/>
</dbReference>
<evidence type="ECO:0000256" key="4">
    <source>
        <dbReference type="ARBA" id="ARBA00022741"/>
    </source>
</evidence>